<name>A0A915DVA1_9BILA</name>
<proteinExistence type="predicted"/>
<evidence type="ECO:0000256" key="1">
    <source>
        <dbReference type="SAM" id="MobiDB-lite"/>
    </source>
</evidence>
<dbReference type="AlphaFoldDB" id="A0A915DVA1"/>
<dbReference type="Proteomes" id="UP000887574">
    <property type="component" value="Unplaced"/>
</dbReference>
<evidence type="ECO:0000313" key="2">
    <source>
        <dbReference type="Proteomes" id="UP000887574"/>
    </source>
</evidence>
<dbReference type="WBParaSite" id="jg23328">
    <property type="protein sequence ID" value="jg23328"/>
    <property type="gene ID" value="jg23328"/>
</dbReference>
<evidence type="ECO:0000313" key="3">
    <source>
        <dbReference type="WBParaSite" id="jg23328"/>
    </source>
</evidence>
<accession>A0A915DVA1</accession>
<organism evidence="2 3">
    <name type="scientific">Ditylenchus dipsaci</name>
    <dbReference type="NCBI Taxonomy" id="166011"/>
    <lineage>
        <taxon>Eukaryota</taxon>
        <taxon>Metazoa</taxon>
        <taxon>Ecdysozoa</taxon>
        <taxon>Nematoda</taxon>
        <taxon>Chromadorea</taxon>
        <taxon>Rhabditida</taxon>
        <taxon>Tylenchina</taxon>
        <taxon>Tylenchomorpha</taxon>
        <taxon>Sphaerularioidea</taxon>
        <taxon>Anguinidae</taxon>
        <taxon>Anguininae</taxon>
        <taxon>Ditylenchus</taxon>
    </lineage>
</organism>
<protein>
    <submittedName>
        <fullName evidence="3">Uncharacterized protein</fullName>
    </submittedName>
</protein>
<reference evidence="3" key="1">
    <citation type="submission" date="2022-11" db="UniProtKB">
        <authorList>
            <consortium name="WormBaseParasite"/>
        </authorList>
    </citation>
    <scope>IDENTIFICATION</scope>
</reference>
<feature type="compositionally biased region" description="Basic and acidic residues" evidence="1">
    <location>
        <begin position="17"/>
        <end position="32"/>
    </location>
</feature>
<sequence length="84" mass="9627">MIKQAFDFSKAAIEDTKKKEAEEEMQQKKMTEQKSQQLLSARMKTIVGIRWAKKNAKKTAKATMTRVENSRGMCLIFNISVVSE</sequence>
<keyword evidence="2" id="KW-1185">Reference proteome</keyword>
<feature type="region of interest" description="Disordered" evidence="1">
    <location>
        <begin position="17"/>
        <end position="36"/>
    </location>
</feature>